<comment type="similarity">
    <text evidence="1">Belongs to the protease inhibitor I38 family.</text>
</comment>
<feature type="compositionally biased region" description="Low complexity" evidence="5">
    <location>
        <begin position="1"/>
        <end position="10"/>
    </location>
</feature>
<keyword evidence="4" id="KW-0481">Metalloenzyme inhibitor</keyword>
<dbReference type="EMBL" id="QTJR01000003">
    <property type="protein sequence ID" value="RDY68184.1"/>
    <property type="molecule type" value="Genomic_DNA"/>
</dbReference>
<evidence type="ECO:0000259" key="6">
    <source>
        <dbReference type="Pfam" id="PF02974"/>
    </source>
</evidence>
<sequence>METTTSSSGHSHSERRSHDSWGGISMGTGGGWNNTAPPNEAIVGRWSLAQDGGDNCTIELKADEWFGGHRAYTPAGCPDGFFDVNRWTVSGNQLQLTDTNNRIIGRFWPAGDGRWSGKRESDGARMSLNR</sequence>
<dbReference type="GO" id="GO:0004866">
    <property type="term" value="F:endopeptidase inhibitor activity"/>
    <property type="evidence" value="ECO:0007669"/>
    <property type="project" value="InterPro"/>
</dbReference>
<dbReference type="InterPro" id="IPR021140">
    <property type="entry name" value="Inh/Omp19"/>
</dbReference>
<keyword evidence="2" id="KW-0646">Protease inhibitor</keyword>
<evidence type="ECO:0000256" key="3">
    <source>
        <dbReference type="ARBA" id="ARBA00022729"/>
    </source>
</evidence>
<dbReference type="Gene3D" id="2.40.128.10">
    <property type="match status" value="1"/>
</dbReference>
<feature type="domain" description="Alkaline proteinase inhibitor/ Outer membrane lipoprotein Omp19" evidence="6">
    <location>
        <begin position="39"/>
        <end position="130"/>
    </location>
</feature>
<evidence type="ECO:0000256" key="4">
    <source>
        <dbReference type="ARBA" id="ARBA00023215"/>
    </source>
</evidence>
<dbReference type="SUPFAM" id="SSF50882">
    <property type="entry name" value="beta-Barrel protease inhibitors"/>
    <property type="match status" value="1"/>
</dbReference>
<dbReference type="AlphaFoldDB" id="A0A3D8VFK3"/>
<evidence type="ECO:0000313" key="8">
    <source>
        <dbReference type="Proteomes" id="UP000256829"/>
    </source>
</evidence>
<reference evidence="7 8" key="1">
    <citation type="submission" date="2018-08" db="EMBL/GenBank/DDBJ databases">
        <title>Lysobacter soli KCTC 22011, whole genome shotgun sequence.</title>
        <authorList>
            <person name="Zhang X."/>
            <person name="Feng G."/>
            <person name="Zhu H."/>
        </authorList>
    </citation>
    <scope>NUCLEOTIDE SEQUENCE [LARGE SCALE GENOMIC DNA]</scope>
    <source>
        <strain evidence="7 8">KCTC 22011</strain>
    </source>
</reference>
<gene>
    <name evidence="7" type="ORF">DX912_06145</name>
</gene>
<organism evidence="7 8">
    <name type="scientific">Lysobacter soli</name>
    <dbReference type="NCBI Taxonomy" id="453783"/>
    <lineage>
        <taxon>Bacteria</taxon>
        <taxon>Pseudomonadati</taxon>
        <taxon>Pseudomonadota</taxon>
        <taxon>Gammaproteobacteria</taxon>
        <taxon>Lysobacterales</taxon>
        <taxon>Lysobacteraceae</taxon>
        <taxon>Lysobacter</taxon>
    </lineage>
</organism>
<dbReference type="Proteomes" id="UP000256829">
    <property type="component" value="Unassembled WGS sequence"/>
</dbReference>
<evidence type="ECO:0000313" key="7">
    <source>
        <dbReference type="EMBL" id="RDY68184.1"/>
    </source>
</evidence>
<accession>A0A3D8VFK3</accession>
<evidence type="ECO:0000256" key="5">
    <source>
        <dbReference type="SAM" id="MobiDB-lite"/>
    </source>
</evidence>
<keyword evidence="3" id="KW-0732">Signal</keyword>
<dbReference type="InterPro" id="IPR016085">
    <property type="entry name" value="Protease_inh_B-barrel_dom"/>
</dbReference>
<comment type="caution">
    <text evidence="7">The sequence shown here is derived from an EMBL/GenBank/DDBJ whole genome shotgun (WGS) entry which is preliminary data.</text>
</comment>
<feature type="region of interest" description="Disordered" evidence="5">
    <location>
        <begin position="1"/>
        <end position="39"/>
    </location>
</feature>
<keyword evidence="2" id="KW-0483">Metalloprotease inhibitor</keyword>
<keyword evidence="8" id="KW-1185">Reference proteome</keyword>
<dbReference type="Pfam" id="PF02974">
    <property type="entry name" value="Inh"/>
    <property type="match status" value="1"/>
</dbReference>
<evidence type="ECO:0000256" key="1">
    <source>
        <dbReference type="ARBA" id="ARBA00006813"/>
    </source>
</evidence>
<evidence type="ECO:0000256" key="2">
    <source>
        <dbReference type="ARBA" id="ARBA00022608"/>
    </source>
</evidence>
<name>A0A3D8VFK3_9GAMM</name>
<protein>
    <recommendedName>
        <fullName evidence="6">Alkaline proteinase inhibitor/ Outer membrane lipoprotein Omp19 domain-containing protein</fullName>
    </recommendedName>
</protein>
<proteinExistence type="inferred from homology"/>